<accession>A0A2S0PDD5</accession>
<keyword evidence="1 2" id="KW-0500">Molybdenum</keyword>
<evidence type="ECO:0000256" key="2">
    <source>
        <dbReference type="PROSITE-ProRule" id="PRU01213"/>
    </source>
</evidence>
<keyword evidence="5" id="KW-1185">Reference proteome</keyword>
<reference evidence="4 5" key="1">
    <citation type="submission" date="2018-04" db="EMBL/GenBank/DDBJ databases">
        <title>Denitrifier Microvirgula.</title>
        <authorList>
            <person name="Anderson E."/>
            <person name="Jang J."/>
            <person name="Ishii S."/>
        </authorList>
    </citation>
    <scope>NUCLEOTIDE SEQUENCE [LARGE SCALE GENOMIC DNA]</scope>
    <source>
        <strain evidence="4 5">BE2.4</strain>
    </source>
</reference>
<dbReference type="InterPro" id="IPR051815">
    <property type="entry name" value="Molybdate_resp_trans_reg"/>
</dbReference>
<dbReference type="Gene3D" id="2.40.50.100">
    <property type="match status" value="2"/>
</dbReference>
<feature type="domain" description="Mop" evidence="3">
    <location>
        <begin position="74"/>
        <end position="140"/>
    </location>
</feature>
<organism evidence="4 5">
    <name type="scientific">Microvirgula aerodenitrificans</name>
    <dbReference type="NCBI Taxonomy" id="57480"/>
    <lineage>
        <taxon>Bacteria</taxon>
        <taxon>Pseudomonadati</taxon>
        <taxon>Pseudomonadota</taxon>
        <taxon>Betaproteobacteria</taxon>
        <taxon>Neisseriales</taxon>
        <taxon>Aquaspirillaceae</taxon>
        <taxon>Microvirgula</taxon>
    </lineage>
</organism>
<dbReference type="InterPro" id="IPR005116">
    <property type="entry name" value="Transp-assoc_OB_typ1"/>
</dbReference>
<sequence length="142" mass="14357">MQTSARNQFVGKVSQIKTGMVNDEIELVVAGGQKIVATVTCDSTEQLGLVVGGEAFALVKASSIIIVTDQQGARFSARNHLHGTVSRLQTGAVNTEVVLDLPGGGAVAAIITNESSQALGLAVGVPASALFKATSVILGVAA</sequence>
<gene>
    <name evidence="4" type="ORF">DAI18_15965</name>
</gene>
<dbReference type="OrthoDB" id="9800709at2"/>
<evidence type="ECO:0000313" key="5">
    <source>
        <dbReference type="Proteomes" id="UP000244173"/>
    </source>
</evidence>
<dbReference type="SUPFAM" id="SSF50331">
    <property type="entry name" value="MOP-like"/>
    <property type="match status" value="2"/>
</dbReference>
<dbReference type="PROSITE" id="PS51866">
    <property type="entry name" value="MOP"/>
    <property type="match status" value="2"/>
</dbReference>
<evidence type="ECO:0000256" key="1">
    <source>
        <dbReference type="ARBA" id="ARBA00022505"/>
    </source>
</evidence>
<dbReference type="Proteomes" id="UP000244173">
    <property type="component" value="Chromosome"/>
</dbReference>
<dbReference type="KEGG" id="maer:DAI18_15965"/>
<proteinExistence type="predicted"/>
<dbReference type="GO" id="GO:0015689">
    <property type="term" value="P:molybdate ion transport"/>
    <property type="evidence" value="ECO:0007669"/>
    <property type="project" value="InterPro"/>
</dbReference>
<name>A0A2S0PDD5_9NEIS</name>
<dbReference type="InterPro" id="IPR008995">
    <property type="entry name" value="Mo/tungstate-bd_C_term_dom"/>
</dbReference>
<dbReference type="Pfam" id="PF03459">
    <property type="entry name" value="TOBE"/>
    <property type="match status" value="2"/>
</dbReference>
<dbReference type="RefSeq" id="WP_084300151.1">
    <property type="nucleotide sequence ID" value="NZ_CALFSO010000043.1"/>
</dbReference>
<dbReference type="PANTHER" id="PTHR30432">
    <property type="entry name" value="TRANSCRIPTIONAL REGULATOR MODE"/>
    <property type="match status" value="1"/>
</dbReference>
<dbReference type="PANTHER" id="PTHR30432:SF1">
    <property type="entry name" value="DNA-BINDING TRANSCRIPTIONAL DUAL REGULATOR MODE"/>
    <property type="match status" value="1"/>
</dbReference>
<dbReference type="InterPro" id="IPR004606">
    <property type="entry name" value="Mop_domain"/>
</dbReference>
<evidence type="ECO:0000313" key="4">
    <source>
        <dbReference type="EMBL" id="AVY95371.1"/>
    </source>
</evidence>
<dbReference type="STRING" id="1122240.GCA_000620105_02744"/>
<dbReference type="AlphaFoldDB" id="A0A2S0PDD5"/>
<dbReference type="EMBL" id="CP028519">
    <property type="protein sequence ID" value="AVY95371.1"/>
    <property type="molecule type" value="Genomic_DNA"/>
</dbReference>
<feature type="domain" description="Mop" evidence="3">
    <location>
        <begin position="2"/>
        <end position="68"/>
    </location>
</feature>
<dbReference type="NCBIfam" id="TIGR00638">
    <property type="entry name" value="Mop"/>
    <property type="match status" value="2"/>
</dbReference>
<evidence type="ECO:0000259" key="3">
    <source>
        <dbReference type="PROSITE" id="PS51866"/>
    </source>
</evidence>
<protein>
    <recommendedName>
        <fullName evidence="3">Mop domain-containing protein</fullName>
    </recommendedName>
</protein>